<dbReference type="Proteomes" id="UP000318693">
    <property type="component" value="Unassembled WGS sequence"/>
</dbReference>
<dbReference type="AlphaFoldDB" id="A0A552WNR5"/>
<protein>
    <submittedName>
        <fullName evidence="1">Alpha/beta hydrolase</fullName>
    </submittedName>
</protein>
<dbReference type="SUPFAM" id="SSF53474">
    <property type="entry name" value="alpha/beta-Hydrolases"/>
    <property type="match status" value="1"/>
</dbReference>
<comment type="caution">
    <text evidence="1">The sequence shown here is derived from an EMBL/GenBank/DDBJ whole genome shotgun (WGS) entry which is preliminary data.</text>
</comment>
<reference evidence="1 2" key="1">
    <citation type="submission" date="2019-07" db="EMBL/GenBank/DDBJ databases">
        <title>Georgenia wutianyii sp. nov. and Georgenia *** sp. nov. isolated from plateau pika (Ochotona curzoniae) in the Qinghai-Tibet plateau of China.</title>
        <authorList>
            <person name="Tian Z."/>
        </authorList>
    </citation>
    <scope>NUCLEOTIDE SEQUENCE [LARGE SCALE GENOMIC DNA]</scope>
    <source>
        <strain evidence="1 2">Z446</strain>
    </source>
</reference>
<dbReference type="InterPro" id="IPR029058">
    <property type="entry name" value="AB_hydrolase_fold"/>
</dbReference>
<accession>A0A552WNR5</accession>
<evidence type="ECO:0000313" key="2">
    <source>
        <dbReference type="Proteomes" id="UP000318693"/>
    </source>
</evidence>
<organism evidence="1 2">
    <name type="scientific">Georgenia yuyongxinii</name>
    <dbReference type="NCBI Taxonomy" id="2589797"/>
    <lineage>
        <taxon>Bacteria</taxon>
        <taxon>Bacillati</taxon>
        <taxon>Actinomycetota</taxon>
        <taxon>Actinomycetes</taxon>
        <taxon>Micrococcales</taxon>
        <taxon>Bogoriellaceae</taxon>
        <taxon>Georgenia</taxon>
    </lineage>
</organism>
<dbReference type="EMBL" id="VJXR01000046">
    <property type="protein sequence ID" value="TRW44347.1"/>
    <property type="molecule type" value="Genomic_DNA"/>
</dbReference>
<dbReference type="RefSeq" id="WP_143419079.1">
    <property type="nucleotide sequence ID" value="NZ_VJXR01000046.1"/>
</dbReference>
<keyword evidence="1" id="KW-0378">Hydrolase</keyword>
<sequence length="195" mass="20501">MPDVGHVAVAEPPYWPAAVDAAVDAVGRGEGAVVLVPHSNAGLLAPAVADRVARLGHAVGYVFVDAALPGPGPDASLAPPDLLTMLEGTAEGGLLPRWTDWWDPADVAALLPAEQLSRITADQPRLPLDYFRRRVPMPPGWADRPGAYLRFSAAYEEEATRADALGWPVRHLPGGHLHAVADPDAVARAVLDLSG</sequence>
<proteinExistence type="predicted"/>
<keyword evidence="2" id="KW-1185">Reference proteome</keyword>
<gene>
    <name evidence="1" type="ORF">FJ693_13915</name>
</gene>
<dbReference type="Gene3D" id="3.40.50.1820">
    <property type="entry name" value="alpha/beta hydrolase"/>
    <property type="match status" value="1"/>
</dbReference>
<dbReference type="GO" id="GO:0016787">
    <property type="term" value="F:hydrolase activity"/>
    <property type="evidence" value="ECO:0007669"/>
    <property type="project" value="UniProtKB-KW"/>
</dbReference>
<evidence type="ECO:0000313" key="1">
    <source>
        <dbReference type="EMBL" id="TRW44347.1"/>
    </source>
</evidence>
<name>A0A552WNR5_9MICO</name>